<dbReference type="Pfam" id="PF00179">
    <property type="entry name" value="UQ_con"/>
    <property type="match status" value="1"/>
</dbReference>
<feature type="domain" description="UBC core" evidence="5">
    <location>
        <begin position="4"/>
        <end position="150"/>
    </location>
</feature>
<dbReference type="InterPro" id="IPR050113">
    <property type="entry name" value="Ub_conjugating_enzyme"/>
</dbReference>
<evidence type="ECO:0000313" key="6">
    <source>
        <dbReference type="EMBL" id="EIJ88333.1"/>
    </source>
</evidence>
<keyword evidence="7" id="KW-1185">Reference proteome</keyword>
<dbReference type="OrthoDB" id="9984419at2759"/>
<accession>I3EGI6</accession>
<evidence type="ECO:0000313" key="7">
    <source>
        <dbReference type="Proteomes" id="UP000002872"/>
    </source>
</evidence>
<dbReference type="HOGENOM" id="CLU_030988_10_2_1"/>
<dbReference type="FunCoup" id="I3EGI6">
    <property type="interactions" value="156"/>
</dbReference>
<feature type="active site" description="Glycyl thioester intermediate" evidence="3">
    <location>
        <position position="88"/>
    </location>
</feature>
<keyword evidence="1" id="KW-0808">Transferase</keyword>
<dbReference type="Proteomes" id="UP000002872">
    <property type="component" value="Unassembled WGS sequence"/>
</dbReference>
<evidence type="ECO:0000259" key="5">
    <source>
        <dbReference type="PROSITE" id="PS50127"/>
    </source>
</evidence>
<name>I3EGI6_NEMP3</name>
<dbReference type="CDD" id="cd23790">
    <property type="entry name" value="UBCc_UBE2A_2B"/>
    <property type="match status" value="1"/>
</dbReference>
<dbReference type="InterPro" id="IPR000608">
    <property type="entry name" value="UBC"/>
</dbReference>
<comment type="similarity">
    <text evidence="4">Belongs to the ubiquitin-conjugating enzyme family.</text>
</comment>
<proteinExistence type="inferred from homology"/>
<gene>
    <name evidence="6" type="ORF">NEQG_01777</name>
</gene>
<dbReference type="Gene3D" id="3.10.110.10">
    <property type="entry name" value="Ubiquitin Conjugating Enzyme"/>
    <property type="match status" value="1"/>
</dbReference>
<organism evidence="6 7">
    <name type="scientific">Nematocida parisii (strain ERTm3)</name>
    <name type="common">Nematode killer fungus</name>
    <dbReference type="NCBI Taxonomy" id="935791"/>
    <lineage>
        <taxon>Eukaryota</taxon>
        <taxon>Fungi</taxon>
        <taxon>Fungi incertae sedis</taxon>
        <taxon>Microsporidia</taxon>
        <taxon>Nematocida</taxon>
    </lineage>
</organism>
<dbReference type="PROSITE" id="PS00183">
    <property type="entry name" value="UBC_1"/>
    <property type="match status" value="1"/>
</dbReference>
<dbReference type="STRING" id="935791.I3EGI6"/>
<keyword evidence="4" id="KW-0067">ATP-binding</keyword>
<sequence>MSTPTRRKLMRDMKKLLEEPLENILAVPSKEDIMDWRAVIFGPEDTPFEDGVFELKLSFTESYPQHPPEISFISDMFHPNIYPNGELCLDILKNRWNSAYGIGQALLCIQSLLNDPNTNSPANSVASNLYLNNYVEYTRRVRNSVEKTWAAKLSTN</sequence>
<reference evidence="6" key="1">
    <citation type="submission" date="2011-01" db="EMBL/GenBank/DDBJ databases">
        <title>The Genome Sequence of Nematocida parisii strain ERTm3.</title>
        <authorList>
            <consortium name="The Broad Institute Genome Sequencing Platform"/>
            <consortium name="The Broad Institute Genome Sequencing Center for Infectious Disease"/>
            <person name="Cuomo C."/>
            <person name="Troemel E."/>
            <person name="Young S.K."/>
            <person name="Zeng Q."/>
            <person name="Gargeya S."/>
            <person name="Fitzgerald M."/>
            <person name="Haas B."/>
            <person name="Abouelleil A."/>
            <person name="Alvarado L."/>
            <person name="Arachchi H.M."/>
            <person name="Berlin A."/>
            <person name="Chapman S.B."/>
            <person name="Gearin G."/>
            <person name="Goldberg J."/>
            <person name="Griggs A."/>
            <person name="Gujja S."/>
            <person name="Hansen M."/>
            <person name="Heiman D."/>
            <person name="Howarth C."/>
            <person name="Larimer J."/>
            <person name="Lui A."/>
            <person name="MacDonald P.J.P."/>
            <person name="McCowen C."/>
            <person name="Montmayeur A."/>
            <person name="Murphy C."/>
            <person name="Neiman D."/>
            <person name="Pearson M."/>
            <person name="Priest M."/>
            <person name="Roberts A."/>
            <person name="Saif S."/>
            <person name="Shea T."/>
            <person name="Sisk P."/>
            <person name="Stolte C."/>
            <person name="Sykes S."/>
            <person name="Wortman J."/>
            <person name="Nusbaum C."/>
            <person name="Birren B."/>
        </authorList>
    </citation>
    <scope>NUCLEOTIDE SEQUENCE</scope>
    <source>
        <strain evidence="6">ERTm3</strain>
    </source>
</reference>
<protein>
    <submittedName>
        <fullName evidence="6">Ubiquitin-conjugating enzyme E2 2</fullName>
    </submittedName>
</protein>
<keyword evidence="2 4" id="KW-0833">Ubl conjugation pathway</keyword>
<dbReference type="FunFam" id="3.10.110.10:FF:000090">
    <property type="entry name" value="Ubiquitin-conjugating enzyme E2-17 kDa"/>
    <property type="match status" value="1"/>
</dbReference>
<dbReference type="InterPro" id="IPR016135">
    <property type="entry name" value="UBQ-conjugating_enzyme/RWD"/>
</dbReference>
<dbReference type="InParanoid" id="I3EGI6"/>
<dbReference type="InterPro" id="IPR023313">
    <property type="entry name" value="UBQ-conjugating_AS"/>
</dbReference>
<dbReference type="PANTHER" id="PTHR24067">
    <property type="entry name" value="UBIQUITIN-CONJUGATING ENZYME E2"/>
    <property type="match status" value="1"/>
</dbReference>
<evidence type="ECO:0000256" key="4">
    <source>
        <dbReference type="RuleBase" id="RU362109"/>
    </source>
</evidence>
<keyword evidence="4" id="KW-0547">Nucleotide-binding</keyword>
<dbReference type="EMBL" id="GL870879">
    <property type="protein sequence ID" value="EIJ88333.1"/>
    <property type="molecule type" value="Genomic_DNA"/>
</dbReference>
<dbReference type="GO" id="GO:0005524">
    <property type="term" value="F:ATP binding"/>
    <property type="evidence" value="ECO:0007669"/>
    <property type="project" value="UniProtKB-UniRule"/>
</dbReference>
<dbReference type="SMART" id="SM00212">
    <property type="entry name" value="UBCc"/>
    <property type="match status" value="1"/>
</dbReference>
<dbReference type="PROSITE" id="PS50127">
    <property type="entry name" value="UBC_2"/>
    <property type="match status" value="1"/>
</dbReference>
<evidence type="ECO:0000256" key="3">
    <source>
        <dbReference type="PROSITE-ProRule" id="PRU10133"/>
    </source>
</evidence>
<dbReference type="VEuPathDB" id="MicrosporidiaDB:NEQG_01777"/>
<dbReference type="AlphaFoldDB" id="I3EGI6"/>
<dbReference type="GO" id="GO:0016740">
    <property type="term" value="F:transferase activity"/>
    <property type="evidence" value="ECO:0007669"/>
    <property type="project" value="UniProtKB-KW"/>
</dbReference>
<dbReference type="OMA" id="DHKSQYI"/>
<dbReference type="SUPFAM" id="SSF54495">
    <property type="entry name" value="UBC-like"/>
    <property type="match status" value="1"/>
</dbReference>
<evidence type="ECO:0000256" key="2">
    <source>
        <dbReference type="ARBA" id="ARBA00022786"/>
    </source>
</evidence>
<evidence type="ECO:0000256" key="1">
    <source>
        <dbReference type="ARBA" id="ARBA00022679"/>
    </source>
</evidence>